<dbReference type="Pfam" id="PF13620">
    <property type="entry name" value="CarboxypepD_reg"/>
    <property type="match status" value="1"/>
</dbReference>
<dbReference type="Proteomes" id="UP000663929">
    <property type="component" value="Chromosome"/>
</dbReference>
<organism evidence="10 11">
    <name type="scientific">Sulfidibacter corallicola</name>
    <dbReference type="NCBI Taxonomy" id="2818388"/>
    <lineage>
        <taxon>Bacteria</taxon>
        <taxon>Pseudomonadati</taxon>
        <taxon>Acidobacteriota</taxon>
        <taxon>Holophagae</taxon>
        <taxon>Acanthopleuribacterales</taxon>
        <taxon>Acanthopleuribacteraceae</taxon>
        <taxon>Sulfidibacter</taxon>
    </lineage>
</organism>
<evidence type="ECO:0000256" key="4">
    <source>
        <dbReference type="ARBA" id="ARBA00022692"/>
    </source>
</evidence>
<dbReference type="Gene3D" id="2.170.130.10">
    <property type="entry name" value="TonB-dependent receptor, plug domain"/>
    <property type="match status" value="1"/>
</dbReference>
<dbReference type="GO" id="GO:0015344">
    <property type="term" value="F:siderophore uptake transmembrane transporter activity"/>
    <property type="evidence" value="ECO:0007669"/>
    <property type="project" value="TreeGrafter"/>
</dbReference>
<keyword evidence="11" id="KW-1185">Reference proteome</keyword>
<keyword evidence="3 7" id="KW-1134">Transmembrane beta strand</keyword>
<dbReference type="InterPro" id="IPR036942">
    <property type="entry name" value="Beta-barrel_TonB_sf"/>
</dbReference>
<evidence type="ECO:0000256" key="6">
    <source>
        <dbReference type="ARBA" id="ARBA00023237"/>
    </source>
</evidence>
<dbReference type="Gene3D" id="2.40.170.20">
    <property type="entry name" value="TonB-dependent receptor, beta-barrel domain"/>
    <property type="match status" value="1"/>
</dbReference>
<dbReference type="InterPro" id="IPR037066">
    <property type="entry name" value="Plug_dom_sf"/>
</dbReference>
<dbReference type="Gene3D" id="2.60.40.1120">
    <property type="entry name" value="Carboxypeptidase-like, regulatory domain"/>
    <property type="match status" value="1"/>
</dbReference>
<proteinExistence type="inferred from homology"/>
<name>A0A8A4TWX1_SULCO</name>
<dbReference type="KEGG" id="scor:J3U87_00970"/>
<dbReference type="RefSeq" id="WP_237381151.1">
    <property type="nucleotide sequence ID" value="NZ_CP071793.1"/>
</dbReference>
<evidence type="ECO:0000256" key="1">
    <source>
        <dbReference type="ARBA" id="ARBA00004571"/>
    </source>
</evidence>
<dbReference type="SUPFAM" id="SSF56935">
    <property type="entry name" value="Porins"/>
    <property type="match status" value="1"/>
</dbReference>
<evidence type="ECO:0000256" key="3">
    <source>
        <dbReference type="ARBA" id="ARBA00022452"/>
    </source>
</evidence>
<dbReference type="GO" id="GO:0044718">
    <property type="term" value="P:siderophore transmembrane transport"/>
    <property type="evidence" value="ECO:0007669"/>
    <property type="project" value="TreeGrafter"/>
</dbReference>
<dbReference type="SUPFAM" id="SSF49452">
    <property type="entry name" value="Starch-binding domain-like"/>
    <property type="match status" value="1"/>
</dbReference>
<evidence type="ECO:0000256" key="2">
    <source>
        <dbReference type="ARBA" id="ARBA00022448"/>
    </source>
</evidence>
<keyword evidence="10" id="KW-0675">Receptor</keyword>
<dbReference type="InterPro" id="IPR013784">
    <property type="entry name" value="Carb-bd-like_fold"/>
</dbReference>
<feature type="domain" description="TonB-dependent transporter Oar-like beta-barrel" evidence="9">
    <location>
        <begin position="328"/>
        <end position="560"/>
    </location>
</feature>
<dbReference type="AlphaFoldDB" id="A0A8A4TWX1"/>
<keyword evidence="8" id="KW-0732">Signal</keyword>
<comment type="subcellular location">
    <subcellularLocation>
        <location evidence="1 7">Cell outer membrane</location>
        <topology evidence="1 7">Multi-pass membrane protein</topology>
    </subcellularLocation>
</comment>
<evidence type="ECO:0000313" key="10">
    <source>
        <dbReference type="EMBL" id="QTD51015.1"/>
    </source>
</evidence>
<accession>A0A8A4TWX1</accession>
<protein>
    <submittedName>
        <fullName evidence="10">TonB-dependent receptor</fullName>
    </submittedName>
</protein>
<dbReference type="InterPro" id="IPR057601">
    <property type="entry name" value="Oar-like_b-barrel"/>
</dbReference>
<feature type="chain" id="PRO_5035202379" evidence="8">
    <location>
        <begin position="27"/>
        <end position="965"/>
    </location>
</feature>
<keyword evidence="6 7" id="KW-0998">Cell outer membrane</keyword>
<dbReference type="PANTHER" id="PTHR30069:SF46">
    <property type="entry name" value="OAR PROTEIN"/>
    <property type="match status" value="1"/>
</dbReference>
<dbReference type="InterPro" id="IPR039426">
    <property type="entry name" value="TonB-dep_rcpt-like"/>
</dbReference>
<reference evidence="10" key="1">
    <citation type="submission" date="2021-03" db="EMBL/GenBank/DDBJ databases">
        <title>Acanthopleuribacteraceae sp. M133.</title>
        <authorList>
            <person name="Wang G."/>
        </authorList>
    </citation>
    <scope>NUCLEOTIDE SEQUENCE</scope>
    <source>
        <strain evidence="10">M133</strain>
    </source>
</reference>
<evidence type="ECO:0000256" key="5">
    <source>
        <dbReference type="ARBA" id="ARBA00023136"/>
    </source>
</evidence>
<feature type="signal peptide" evidence="8">
    <location>
        <begin position="1"/>
        <end position="26"/>
    </location>
</feature>
<dbReference type="EMBL" id="CP071793">
    <property type="protein sequence ID" value="QTD51015.1"/>
    <property type="molecule type" value="Genomic_DNA"/>
</dbReference>
<keyword evidence="4 7" id="KW-0812">Transmembrane</keyword>
<evidence type="ECO:0000256" key="8">
    <source>
        <dbReference type="SAM" id="SignalP"/>
    </source>
</evidence>
<dbReference type="PROSITE" id="PS52016">
    <property type="entry name" value="TONB_DEPENDENT_REC_3"/>
    <property type="match status" value="1"/>
</dbReference>
<evidence type="ECO:0000313" key="11">
    <source>
        <dbReference type="Proteomes" id="UP000663929"/>
    </source>
</evidence>
<keyword evidence="5 7" id="KW-0472">Membrane</keyword>
<dbReference type="GO" id="GO:0030246">
    <property type="term" value="F:carbohydrate binding"/>
    <property type="evidence" value="ECO:0007669"/>
    <property type="project" value="InterPro"/>
</dbReference>
<dbReference type="GO" id="GO:0009279">
    <property type="term" value="C:cell outer membrane"/>
    <property type="evidence" value="ECO:0007669"/>
    <property type="project" value="UniProtKB-SubCell"/>
</dbReference>
<keyword evidence="2 7" id="KW-0813">Transport</keyword>
<comment type="similarity">
    <text evidence="7">Belongs to the TonB-dependent receptor family.</text>
</comment>
<dbReference type="Pfam" id="PF25183">
    <property type="entry name" value="OMP_b-brl_4"/>
    <property type="match status" value="1"/>
</dbReference>
<gene>
    <name evidence="10" type="ORF">J3U87_00970</name>
</gene>
<evidence type="ECO:0000259" key="9">
    <source>
        <dbReference type="Pfam" id="PF25183"/>
    </source>
</evidence>
<evidence type="ECO:0000256" key="7">
    <source>
        <dbReference type="PROSITE-ProRule" id="PRU01360"/>
    </source>
</evidence>
<sequence length="965" mass="105909">MSLSKSIPWRGWVVLCAALFCVNTFAGDDTHGFLMGTVATSGGETVPGVVVVIENQDTGLKRDMVTSDNGTYRFPALPLGKYTVTATMTGFQTAKKANVHVGLGAKTTLNLTLAPGDVSEVITVTAAESLVDTTSTTFGLNVRTEELTERVPVVRDQTAVALLAPGSTEGDQAFETEDVHGGQKLASLGGASVAENAYLVNGLNTTNFRNGLGSSTVPFEFLEELQVKTGGYQAEFGRSTGGVINTVTKSGTNEFHYGVTLYWEPDSLASESPDTIDRTNSVEERDVMDANIYVSGPIVKDRAFFYALYNPRDSQTQDARVDQDRVYESDDAFWGAKFDWHITPNHTLELTAFSDETDRDQTNYDFVRGSGRGDLSGTATHQRGGDNLIAKYTGTITPTLFVSAQFGKNKFNRTSESPLDVNPRITEIAADGSNLNLGSWVNRSVSEAEDEREAMRLDLDWYVQNHSIRAGFDFETNTSFDKTNYSGDIWWRYESAGAGNIWGIAEGTPIVRERVFRGGGEFEVKTTAIYIQDSWAINEKLTLNVGLRNETFDNRNAEGNTFIKVDNQIAPRIGFIYDPKGDSSSKIYANFGRYYLPIASNTNIRMSGAEFFTEGYYEVTGRNGDDSPIFADHNSPLGGDISIFGDGTVPDTSEILDTSIEPMYQDEFVIGYETKISENWSVGVRGVHRTLGEAIEDIAVDAALNEFVGDPDFAHGFDFYVLTNPGTDLTFSVDTDGDGDLDSVTLTAEALGYPKAEREYYAAEFTFQRAWENNWMIQGSYTWAHSYGNYEGWVRSDNGQDDAGITTNFDQPGLLDGGYGNLPNDRRHNLKVFGAYALDSGLSFGANLSVRSGRPQNAFGVHPTDEFAAAYGQESFYVGGQLVPRGSQGTTPTVSKVDLSAQYPFTVGNGQINLRMDIFNVFDFDEVTQVVETAEQDNGSPDPAYLTPRFYQTPRTVRFSAQLRF</sequence>
<dbReference type="PANTHER" id="PTHR30069">
    <property type="entry name" value="TONB-DEPENDENT OUTER MEMBRANE RECEPTOR"/>
    <property type="match status" value="1"/>
</dbReference>